<reference evidence="1" key="1">
    <citation type="submission" date="2021-05" db="EMBL/GenBank/DDBJ databases">
        <authorList>
            <person name="Alioto T."/>
            <person name="Alioto T."/>
            <person name="Gomez Garrido J."/>
        </authorList>
    </citation>
    <scope>NUCLEOTIDE SEQUENCE</scope>
</reference>
<dbReference type="InterPro" id="IPR036691">
    <property type="entry name" value="Endo/exonu/phosph_ase_sf"/>
</dbReference>
<dbReference type="AlphaFoldDB" id="A0A8D9E8T8"/>
<accession>A0A8D9E8T8</accession>
<name>A0A8D9E8T8_9HEMI</name>
<proteinExistence type="predicted"/>
<dbReference type="PANTHER" id="PTHR33776">
    <property type="entry name" value="ENDO/EXONUCLEASE/PHOSPHATASE DOMAIN-CONTAINING PROTEIN"/>
    <property type="match status" value="1"/>
</dbReference>
<evidence type="ECO:0000313" key="1">
    <source>
        <dbReference type="EMBL" id="CAG6743624.1"/>
    </source>
</evidence>
<dbReference type="PANTHER" id="PTHR33776:SF4">
    <property type="entry name" value="ENDONUCLEASE_EXONUCLEASE_PHOSPHATASE DOMAIN-CONTAINING PROTEIN"/>
    <property type="match status" value="1"/>
</dbReference>
<organism evidence="1">
    <name type="scientific">Cacopsylla melanoneura</name>
    <dbReference type="NCBI Taxonomy" id="428564"/>
    <lineage>
        <taxon>Eukaryota</taxon>
        <taxon>Metazoa</taxon>
        <taxon>Ecdysozoa</taxon>
        <taxon>Arthropoda</taxon>
        <taxon>Hexapoda</taxon>
        <taxon>Insecta</taxon>
        <taxon>Pterygota</taxon>
        <taxon>Neoptera</taxon>
        <taxon>Paraneoptera</taxon>
        <taxon>Hemiptera</taxon>
        <taxon>Sternorrhyncha</taxon>
        <taxon>Psylloidea</taxon>
        <taxon>Psyllidae</taxon>
        <taxon>Psyllinae</taxon>
        <taxon>Cacopsylla</taxon>
    </lineage>
</organism>
<protein>
    <recommendedName>
        <fullName evidence="2">Endonuclease/exonuclease/phosphatase domain-containing protein</fullName>
    </recommendedName>
</protein>
<dbReference type="SUPFAM" id="SSF56219">
    <property type="entry name" value="DNase I-like"/>
    <property type="match status" value="1"/>
</dbReference>
<evidence type="ECO:0008006" key="2">
    <source>
        <dbReference type="Google" id="ProtNLM"/>
    </source>
</evidence>
<dbReference type="EMBL" id="HBUF01451162">
    <property type="protein sequence ID" value="CAG6743624.1"/>
    <property type="molecule type" value="Transcribed_RNA"/>
</dbReference>
<sequence length="320" mass="36915">MLENPNFEIIYEEDKVEEGDLEACKNFLSTNSELKLMQMNVCSIRSKYNRILVMLKTISDLDCMIFTEAHLKNFSHVELLSIENYSLHNTTHHVRKTDGIVVFMRQGISHNIKEFIISDGNCLQIDFETGNKKFICLAIYRSPNGKQDKFLNELQIILDKMNQTCLPNTCKLLVGDINIDLLKNKCKIVNQYKNIMAEAGFISLINKITRSHKDANSCIDHIFIGPQKDVNCNTFILQSTISDHFTTLLNIKKDPEHNQTKKKPNSEEYMENKKINFDNLLKDIENEKWENILGNDNATASISLFLENYVLILTKSILIK</sequence>
<dbReference type="Gene3D" id="3.60.10.10">
    <property type="entry name" value="Endonuclease/exonuclease/phosphatase"/>
    <property type="match status" value="1"/>
</dbReference>